<proteinExistence type="predicted"/>
<organism evidence="1 2">
    <name type="scientific">candidate division WWE3 bacterium RBG_13_37_7</name>
    <dbReference type="NCBI Taxonomy" id="1802609"/>
    <lineage>
        <taxon>Bacteria</taxon>
        <taxon>Katanobacteria</taxon>
    </lineage>
</organism>
<evidence type="ECO:0000313" key="1">
    <source>
        <dbReference type="EMBL" id="OGC39065.1"/>
    </source>
</evidence>
<sequence>MLEKKLITDSLQKTQCPKCGASLDGANLVTVSEAATLFVAHAVCAVCKAESVVTITPGGSGSISVQTDLLSYEFKKFIAAKAITYDDVLNLHVALKKENIWSLLAKKDKNLEKQQKA</sequence>
<dbReference type="AlphaFoldDB" id="A0A1F4U261"/>
<accession>A0A1F4U261</accession>
<dbReference type="EMBL" id="MEUS01000001">
    <property type="protein sequence ID" value="OGC39065.1"/>
    <property type="molecule type" value="Genomic_DNA"/>
</dbReference>
<protein>
    <submittedName>
        <fullName evidence="1">Uncharacterized protein</fullName>
    </submittedName>
</protein>
<name>A0A1F4U261_UNCKA</name>
<dbReference type="Proteomes" id="UP000178270">
    <property type="component" value="Unassembled WGS sequence"/>
</dbReference>
<comment type="caution">
    <text evidence="1">The sequence shown here is derived from an EMBL/GenBank/DDBJ whole genome shotgun (WGS) entry which is preliminary data.</text>
</comment>
<evidence type="ECO:0000313" key="2">
    <source>
        <dbReference type="Proteomes" id="UP000178270"/>
    </source>
</evidence>
<reference evidence="1 2" key="1">
    <citation type="journal article" date="2016" name="Nat. Commun.">
        <title>Thousands of microbial genomes shed light on interconnected biogeochemical processes in an aquifer system.</title>
        <authorList>
            <person name="Anantharaman K."/>
            <person name="Brown C.T."/>
            <person name="Hug L.A."/>
            <person name="Sharon I."/>
            <person name="Castelle C.J."/>
            <person name="Probst A.J."/>
            <person name="Thomas B.C."/>
            <person name="Singh A."/>
            <person name="Wilkins M.J."/>
            <person name="Karaoz U."/>
            <person name="Brodie E.L."/>
            <person name="Williams K.H."/>
            <person name="Hubbard S.S."/>
            <person name="Banfield J.F."/>
        </authorList>
    </citation>
    <scope>NUCLEOTIDE SEQUENCE [LARGE SCALE GENOMIC DNA]</scope>
</reference>
<gene>
    <name evidence="1" type="ORF">A3K42_00625</name>
</gene>